<gene>
    <name evidence="5" type="ORF">BJ992_005835</name>
</gene>
<dbReference type="InterPro" id="IPR003593">
    <property type="entry name" value="AAA+_ATPase"/>
</dbReference>
<dbReference type="Pfam" id="PF12848">
    <property type="entry name" value="ABC_tran_Xtn"/>
    <property type="match status" value="1"/>
</dbReference>
<feature type="domain" description="ABC transporter" evidence="4">
    <location>
        <begin position="282"/>
        <end position="504"/>
    </location>
</feature>
<dbReference type="AlphaFoldDB" id="A0A7X0MAT0"/>
<dbReference type="InterPro" id="IPR051309">
    <property type="entry name" value="ABCF_ATPase"/>
</dbReference>
<dbReference type="InterPro" id="IPR027417">
    <property type="entry name" value="P-loop_NTPase"/>
</dbReference>
<dbReference type="Gene3D" id="3.40.50.300">
    <property type="entry name" value="P-loop containing nucleotide triphosphate hydrolases"/>
    <property type="match status" value="2"/>
</dbReference>
<dbReference type="GO" id="GO:0016887">
    <property type="term" value="F:ATP hydrolysis activity"/>
    <property type="evidence" value="ECO:0007669"/>
    <property type="project" value="InterPro"/>
</dbReference>
<feature type="domain" description="ABC transporter" evidence="4">
    <location>
        <begin position="4"/>
        <end position="218"/>
    </location>
</feature>
<evidence type="ECO:0000256" key="2">
    <source>
        <dbReference type="ARBA" id="ARBA00022840"/>
    </source>
</evidence>
<keyword evidence="1" id="KW-0547">Nucleotide-binding</keyword>
<feature type="coiled-coil region" evidence="3">
    <location>
        <begin position="527"/>
        <end position="588"/>
    </location>
</feature>
<dbReference type="GO" id="GO:0003677">
    <property type="term" value="F:DNA binding"/>
    <property type="evidence" value="ECO:0007669"/>
    <property type="project" value="InterPro"/>
</dbReference>
<organism evidence="5 6">
    <name type="scientific">Sphaerisporangium rubeum</name>
    <dbReference type="NCBI Taxonomy" id="321317"/>
    <lineage>
        <taxon>Bacteria</taxon>
        <taxon>Bacillati</taxon>
        <taxon>Actinomycetota</taxon>
        <taxon>Actinomycetes</taxon>
        <taxon>Streptosporangiales</taxon>
        <taxon>Streptosporangiaceae</taxon>
        <taxon>Sphaerisporangium</taxon>
    </lineage>
</organism>
<dbReference type="GO" id="GO:0005524">
    <property type="term" value="F:ATP binding"/>
    <property type="evidence" value="ECO:0007669"/>
    <property type="project" value="UniProtKB-KW"/>
</dbReference>
<dbReference type="SMART" id="SM00382">
    <property type="entry name" value="AAA"/>
    <property type="match status" value="2"/>
</dbReference>
<protein>
    <submittedName>
        <fullName evidence="5">ATP-binding cassette subfamily F protein uup</fullName>
    </submittedName>
</protein>
<dbReference type="PROSITE" id="PS50893">
    <property type="entry name" value="ABC_TRANSPORTER_2"/>
    <property type="match status" value="2"/>
</dbReference>
<proteinExistence type="predicted"/>
<evidence type="ECO:0000256" key="3">
    <source>
        <dbReference type="SAM" id="Coils"/>
    </source>
</evidence>
<keyword evidence="6" id="KW-1185">Reference proteome</keyword>
<dbReference type="EMBL" id="JACHIU010000001">
    <property type="protein sequence ID" value="MBB6476404.1"/>
    <property type="molecule type" value="Genomic_DNA"/>
</dbReference>
<keyword evidence="3" id="KW-0175">Coiled coil</keyword>
<name>A0A7X0MAT0_9ACTN</name>
<dbReference type="Pfam" id="PF00005">
    <property type="entry name" value="ABC_tran"/>
    <property type="match status" value="2"/>
</dbReference>
<dbReference type="CDD" id="cd03221">
    <property type="entry name" value="ABCF_EF-3"/>
    <property type="match status" value="2"/>
</dbReference>
<evidence type="ECO:0000259" key="4">
    <source>
        <dbReference type="PROSITE" id="PS50893"/>
    </source>
</evidence>
<dbReference type="InterPro" id="IPR032781">
    <property type="entry name" value="ABC_tran_Xtn"/>
</dbReference>
<reference evidence="5 6" key="1">
    <citation type="submission" date="2020-08" db="EMBL/GenBank/DDBJ databases">
        <title>Sequencing the genomes of 1000 actinobacteria strains.</title>
        <authorList>
            <person name="Klenk H.-P."/>
        </authorList>
    </citation>
    <scope>NUCLEOTIDE SEQUENCE [LARGE SCALE GENOMIC DNA]</scope>
    <source>
        <strain evidence="5 6">DSM 44936</strain>
    </source>
</reference>
<evidence type="ECO:0000313" key="6">
    <source>
        <dbReference type="Proteomes" id="UP000555564"/>
    </source>
</evidence>
<comment type="caution">
    <text evidence="5">The sequence shown here is derived from an EMBL/GenBank/DDBJ whole genome shotgun (WGS) entry which is preliminary data.</text>
</comment>
<dbReference type="SUPFAM" id="SSF52540">
    <property type="entry name" value="P-loop containing nucleoside triphosphate hydrolases"/>
    <property type="match status" value="2"/>
</dbReference>
<dbReference type="PANTHER" id="PTHR42855:SF1">
    <property type="entry name" value="ABC TRANSPORTER DOMAIN-CONTAINING PROTEIN"/>
    <property type="match status" value="1"/>
</dbReference>
<dbReference type="PANTHER" id="PTHR42855">
    <property type="entry name" value="ABC TRANSPORTER ATP-BINDING SUBUNIT"/>
    <property type="match status" value="1"/>
</dbReference>
<keyword evidence="2 5" id="KW-0067">ATP-binding</keyword>
<dbReference type="PROSITE" id="PS00211">
    <property type="entry name" value="ABC_TRANSPORTER_1"/>
    <property type="match status" value="1"/>
</dbReference>
<accession>A0A7X0MAT0</accession>
<dbReference type="InterPro" id="IPR003439">
    <property type="entry name" value="ABC_transporter-like_ATP-bd"/>
</dbReference>
<sequence length="598" mass="65172">MNLVNLESVSLSYGPKPLLRDVSLGIESGDRIGVVGRNGDGKTTLISVIAGLVAPHEGRVTHNRGLRVGVVAQADDMAPALTVGDVVLDGRAEHEWAGDQGIREILANLLGGIDLQARAGELSGGERRRTALARVLIGDHDLIVLDEPTNHLDIEAIAWLAGHLAGRRSALLVVTHDRWFLDAVSTRTWEVVDGAVHRYEGGYAAYVLAKAERARIAQATEERRQNLMRKEIAWLRRGPPARTSKPKFRIEAAQALIADEPPARNTVELLSFASARLGRTVYDLEQVTLHAGGPGQGPLVLDDCTFQFGPGDRIGLIGVNGSGKSSVLRLLSGSVAPDAGRVTRGRTVRLAHLSQELAELDPTRRVLETVEEVKQFIKVGKREWTASQLLERLGFRGDAQWKVVGDLSGGERRRLQLLRLLMDDPNVLLLDEPTNDLDIETLNELEDLLDAWPATLVLVSHDRYFLERVTDRCVALLGDGRLSLLPGGVDEYLQRRSAGTALTARTASPAAAQAPAAVAEAAPEMSAKELREAQKELSRLERRLQRIGEQEASLHAAMAASASDYGRLAEMDAELKSLASERESVELEWMELAERLEG</sequence>
<dbReference type="RefSeq" id="WP_184986424.1">
    <property type="nucleotide sequence ID" value="NZ_BAAALO010000026.1"/>
</dbReference>
<dbReference type="InterPro" id="IPR017871">
    <property type="entry name" value="ABC_transporter-like_CS"/>
</dbReference>
<dbReference type="Proteomes" id="UP000555564">
    <property type="component" value="Unassembled WGS sequence"/>
</dbReference>
<evidence type="ECO:0000256" key="1">
    <source>
        <dbReference type="ARBA" id="ARBA00022741"/>
    </source>
</evidence>
<evidence type="ECO:0000313" key="5">
    <source>
        <dbReference type="EMBL" id="MBB6476404.1"/>
    </source>
</evidence>